<evidence type="ECO:0000313" key="3">
    <source>
        <dbReference type="EMBL" id="MYL62776.1"/>
    </source>
</evidence>
<comment type="caution">
    <text evidence="3">The sequence shown here is derived from an EMBL/GenBank/DDBJ whole genome shotgun (WGS) entry which is preliminary data.</text>
</comment>
<feature type="compositionally biased region" description="Basic and acidic residues" evidence="2">
    <location>
        <begin position="163"/>
        <end position="177"/>
    </location>
</feature>
<dbReference type="InterPro" id="IPR007157">
    <property type="entry name" value="PspA_VIPP1"/>
</dbReference>
<dbReference type="EMBL" id="WMEY01000002">
    <property type="protein sequence ID" value="MYL62776.1"/>
    <property type="molecule type" value="Genomic_DNA"/>
</dbReference>
<dbReference type="PANTHER" id="PTHR31088">
    <property type="entry name" value="MEMBRANE-ASSOCIATED PROTEIN VIPP1, CHLOROPLASTIC"/>
    <property type="match status" value="1"/>
</dbReference>
<protein>
    <submittedName>
        <fullName evidence="3">PspA/IM30 family protein</fullName>
    </submittedName>
</protein>
<evidence type="ECO:0000313" key="4">
    <source>
        <dbReference type="Proteomes" id="UP000447833"/>
    </source>
</evidence>
<accession>A0A845EW67</accession>
<name>A0A845EW67_9BACL</name>
<comment type="similarity">
    <text evidence="1">Belongs to the PspA/Vipp/IM30 family.</text>
</comment>
<organism evidence="3 4">
    <name type="scientific">Guptibacillus hwajinpoensis</name>
    <dbReference type="NCBI Taxonomy" id="208199"/>
    <lineage>
        <taxon>Bacteria</taxon>
        <taxon>Bacillati</taxon>
        <taxon>Bacillota</taxon>
        <taxon>Bacilli</taxon>
        <taxon>Bacillales</taxon>
        <taxon>Guptibacillaceae</taxon>
        <taxon>Guptibacillus</taxon>
    </lineage>
</organism>
<evidence type="ECO:0000256" key="2">
    <source>
        <dbReference type="SAM" id="MobiDB-lite"/>
    </source>
</evidence>
<feature type="compositionally biased region" description="Basic and acidic residues" evidence="2">
    <location>
        <begin position="187"/>
        <end position="210"/>
    </location>
</feature>
<feature type="compositionally biased region" description="Basic and acidic residues" evidence="2">
    <location>
        <begin position="132"/>
        <end position="148"/>
    </location>
</feature>
<dbReference type="Proteomes" id="UP000447833">
    <property type="component" value="Unassembled WGS sequence"/>
</dbReference>
<dbReference type="RefSeq" id="WP_160918576.1">
    <property type="nucleotide sequence ID" value="NZ_WMEY01000002.1"/>
</dbReference>
<reference evidence="3 4" key="1">
    <citation type="submission" date="2019-11" db="EMBL/GenBank/DDBJ databases">
        <title>Genome sequences of 17 halophilic strains isolated from different environments.</title>
        <authorList>
            <person name="Furrow R.E."/>
        </authorList>
    </citation>
    <scope>NUCLEOTIDE SEQUENCE [LARGE SCALE GENOMIC DNA]</scope>
    <source>
        <strain evidence="3 4">22506_14_FS</strain>
    </source>
</reference>
<feature type="region of interest" description="Disordered" evidence="2">
    <location>
        <begin position="132"/>
        <end position="210"/>
    </location>
</feature>
<evidence type="ECO:0000256" key="1">
    <source>
        <dbReference type="ARBA" id="ARBA00043985"/>
    </source>
</evidence>
<dbReference type="AlphaFoldDB" id="A0A845EW67"/>
<dbReference type="Pfam" id="PF04012">
    <property type="entry name" value="PspA_IM30"/>
    <property type="match status" value="1"/>
</dbReference>
<gene>
    <name evidence="3" type="ORF">GLW07_05325</name>
</gene>
<dbReference type="PANTHER" id="PTHR31088:SF6">
    <property type="entry name" value="PHAGE SHOCK PROTEIN A"/>
    <property type="match status" value="1"/>
</dbReference>
<sequence>MFNMFKRVKTIMSSELNAALDKAEDPVKMLEQFMRDMEADIRDAETAVAKQISNEKMLKKKWDDANAMVSKRQDQAMKALESDNDDLARRALQDKKDHEAKAETLKTSYERAKADADTLRAKLDEMKEEYRQMQLKKDSLKARAESAKTKTKINRAMSDIGGDDSKRGFERMEEKVLQYEAEAETSEDMRSKSRSLDDELDALDKNDGIDDELAELKKKMGKE</sequence>
<proteinExistence type="inferred from homology"/>